<keyword evidence="1" id="KW-1133">Transmembrane helix</keyword>
<keyword evidence="1" id="KW-0472">Membrane</keyword>
<protein>
    <submittedName>
        <fullName evidence="2">EpsG family protein</fullName>
    </submittedName>
</protein>
<accession>A0ABV1ERD9</accession>
<reference evidence="2 3" key="1">
    <citation type="submission" date="2024-03" db="EMBL/GenBank/DDBJ databases">
        <title>Human intestinal bacterial collection.</title>
        <authorList>
            <person name="Pauvert C."/>
            <person name="Hitch T.C.A."/>
            <person name="Clavel T."/>
        </authorList>
    </citation>
    <scope>NUCLEOTIDE SEQUENCE [LARGE SCALE GENOMIC DNA]</scope>
    <source>
        <strain evidence="2 3">CLA-AP-H34</strain>
    </source>
</reference>
<feature type="transmembrane region" description="Helical" evidence="1">
    <location>
        <begin position="172"/>
        <end position="197"/>
    </location>
</feature>
<dbReference type="EMBL" id="JBBMFT010000002">
    <property type="protein sequence ID" value="MEQ2455828.1"/>
    <property type="molecule type" value="Genomic_DNA"/>
</dbReference>
<sequence>MLNLLLVTAVSVGLAYASEISGWGGVTERGRVRWDIFLVLMTVGMTLFVGLRTNYNDTYTYITGFQNAGNLTEFLADADNLDVLHNPLFYLITTLFRGLTDNYHLYLMVFAAFNNILFVQFLRRYAPEGDFALVVLLYFAIGVFTFSMAALKQITASAVLTLAIPALEDKKWLRYYLLVLIAGLLHTYAFLFAFLPLLTGRPWGWKTLLLLAVTLVIMLTFEDSIGSLLEYADSMGKHVAEYEVFDGNQMNPFRVAVFAVTPMLSLLLMPWLRPQLDRRRCILLNMSIVSLMFMLLALMNGANMFGRMARYFVLGTVCVLPWIFDKAFTPKSARIIKLLAAICFLGFFLYDNQEFGEYYRAVSLWEFLASL</sequence>
<evidence type="ECO:0000256" key="1">
    <source>
        <dbReference type="SAM" id="Phobius"/>
    </source>
</evidence>
<gene>
    <name evidence="2" type="ORF">WMO45_04780</name>
</gene>
<feature type="transmembrane region" description="Helical" evidence="1">
    <location>
        <begin position="282"/>
        <end position="302"/>
    </location>
</feature>
<feature type="transmembrane region" description="Helical" evidence="1">
    <location>
        <begin position="33"/>
        <end position="51"/>
    </location>
</feature>
<feature type="transmembrane region" description="Helical" evidence="1">
    <location>
        <begin position="105"/>
        <end position="125"/>
    </location>
</feature>
<evidence type="ECO:0000313" key="3">
    <source>
        <dbReference type="Proteomes" id="UP001440599"/>
    </source>
</evidence>
<feature type="transmembrane region" description="Helical" evidence="1">
    <location>
        <begin position="308"/>
        <end position="325"/>
    </location>
</feature>
<dbReference type="Proteomes" id="UP001440599">
    <property type="component" value="Unassembled WGS sequence"/>
</dbReference>
<evidence type="ECO:0000313" key="2">
    <source>
        <dbReference type="EMBL" id="MEQ2455828.1"/>
    </source>
</evidence>
<feature type="transmembrane region" description="Helical" evidence="1">
    <location>
        <begin position="203"/>
        <end position="221"/>
    </location>
</feature>
<comment type="caution">
    <text evidence="2">The sequence shown here is derived from an EMBL/GenBank/DDBJ whole genome shotgun (WGS) entry which is preliminary data.</text>
</comment>
<keyword evidence="1" id="KW-0812">Transmembrane</keyword>
<proteinExistence type="predicted"/>
<dbReference type="InterPro" id="IPR049458">
    <property type="entry name" value="EpsG-like"/>
</dbReference>
<name>A0ABV1ERD9_9FIRM</name>
<keyword evidence="3" id="KW-1185">Reference proteome</keyword>
<dbReference type="Pfam" id="PF14897">
    <property type="entry name" value="EpsG"/>
    <property type="match status" value="1"/>
</dbReference>
<organism evidence="2 3">
    <name type="scientific">Flavonifractor hominis</name>
    <dbReference type="NCBI Taxonomy" id="3133178"/>
    <lineage>
        <taxon>Bacteria</taxon>
        <taxon>Bacillati</taxon>
        <taxon>Bacillota</taxon>
        <taxon>Clostridia</taxon>
        <taxon>Eubacteriales</taxon>
        <taxon>Oscillospiraceae</taxon>
        <taxon>Flavonifractor</taxon>
    </lineage>
</organism>
<feature type="transmembrane region" description="Helical" evidence="1">
    <location>
        <begin position="131"/>
        <end position="151"/>
    </location>
</feature>
<feature type="transmembrane region" description="Helical" evidence="1">
    <location>
        <begin position="332"/>
        <end position="350"/>
    </location>
</feature>
<dbReference type="RefSeq" id="WP_349139428.1">
    <property type="nucleotide sequence ID" value="NZ_JBBMFT010000002.1"/>
</dbReference>